<comment type="caution">
    <text evidence="4">The sequence shown here is derived from an EMBL/GenBank/DDBJ whole genome shotgun (WGS) entry which is preliminary data.</text>
</comment>
<evidence type="ECO:0000313" key="5">
    <source>
        <dbReference type="Proteomes" id="UP000598146"/>
    </source>
</evidence>
<accession>A0A931FZD5</accession>
<sequence length="343" mass="34918">MGAALAAIVLAAGPAAAAPSAAAPSAAAPVCRIDDERLIEISGLVADGSGYVVVNDGADDADGRRIFFLNRRCAVARAVAFPSRPRDTEDLARGPDGTLWVGDVGDNGGSRETVALWRLKPGAGAPRLYRMSYPDGAHDAEALVVSGDGTPMVVTKDPMTAGIYVPEGNLRAGKTTPMRKAGEFAIPVTGTSNPFGLPGRLVITGGATSADGRRVVLRTYADAFEFDVSGGDVVRAITEGEPRVIALPDEPQGEAIAYSGDGTALLTVSEGSDPEMIRYPIPGRTAAPSPPASLAPASSPPVPQPVAAAGGTTVPWGALVLGAAFAAAAGFLGIVVARRRRSR</sequence>
<evidence type="ECO:0000256" key="2">
    <source>
        <dbReference type="SAM" id="Phobius"/>
    </source>
</evidence>
<dbReference type="EMBL" id="JADQTO010000012">
    <property type="protein sequence ID" value="MBG0564660.1"/>
    <property type="molecule type" value="Genomic_DNA"/>
</dbReference>
<feature type="compositionally biased region" description="Pro residues" evidence="1">
    <location>
        <begin position="288"/>
        <end position="304"/>
    </location>
</feature>
<dbReference type="RefSeq" id="WP_196416446.1">
    <property type="nucleotide sequence ID" value="NZ_JADQTO010000012.1"/>
</dbReference>
<dbReference type="SUPFAM" id="SSF63829">
    <property type="entry name" value="Calcium-dependent phosphotriesterase"/>
    <property type="match status" value="1"/>
</dbReference>
<gene>
    <name evidence="4" type="ORF">I4J89_24735</name>
</gene>
<dbReference type="Proteomes" id="UP000598146">
    <property type="component" value="Unassembled WGS sequence"/>
</dbReference>
<evidence type="ECO:0000256" key="3">
    <source>
        <dbReference type="SAM" id="SignalP"/>
    </source>
</evidence>
<feature type="region of interest" description="Disordered" evidence="1">
    <location>
        <begin position="282"/>
        <end position="306"/>
    </location>
</feature>
<keyword evidence="2" id="KW-0812">Transmembrane</keyword>
<evidence type="ECO:0000256" key="1">
    <source>
        <dbReference type="SAM" id="MobiDB-lite"/>
    </source>
</evidence>
<feature type="transmembrane region" description="Helical" evidence="2">
    <location>
        <begin position="316"/>
        <end position="337"/>
    </location>
</feature>
<keyword evidence="2" id="KW-1133">Transmembrane helix</keyword>
<evidence type="ECO:0008006" key="6">
    <source>
        <dbReference type="Google" id="ProtNLM"/>
    </source>
</evidence>
<keyword evidence="3" id="KW-0732">Signal</keyword>
<organism evidence="4 5">
    <name type="scientific">Actinoplanes aureus</name>
    <dbReference type="NCBI Taxonomy" id="2792083"/>
    <lineage>
        <taxon>Bacteria</taxon>
        <taxon>Bacillati</taxon>
        <taxon>Actinomycetota</taxon>
        <taxon>Actinomycetes</taxon>
        <taxon>Micromonosporales</taxon>
        <taxon>Micromonosporaceae</taxon>
        <taxon>Actinoplanes</taxon>
    </lineage>
</organism>
<keyword evidence="5" id="KW-1185">Reference proteome</keyword>
<keyword evidence="2" id="KW-0472">Membrane</keyword>
<reference evidence="4" key="1">
    <citation type="submission" date="2020-11" db="EMBL/GenBank/DDBJ databases">
        <title>Isolation and identification of active actinomycetes.</title>
        <authorList>
            <person name="Sun X."/>
        </authorList>
    </citation>
    <scope>NUCLEOTIDE SEQUENCE</scope>
    <source>
        <strain evidence="4">NEAU-A11</strain>
    </source>
</reference>
<evidence type="ECO:0000313" key="4">
    <source>
        <dbReference type="EMBL" id="MBG0564660.1"/>
    </source>
</evidence>
<feature type="chain" id="PRO_5038079496" description="Esterase-like activity of phytase family protein" evidence="3">
    <location>
        <begin position="18"/>
        <end position="343"/>
    </location>
</feature>
<protein>
    <recommendedName>
        <fullName evidence="6">Esterase-like activity of phytase family protein</fullName>
    </recommendedName>
</protein>
<proteinExistence type="predicted"/>
<name>A0A931FZD5_9ACTN</name>
<dbReference type="AlphaFoldDB" id="A0A931FZD5"/>
<feature type="signal peptide" evidence="3">
    <location>
        <begin position="1"/>
        <end position="17"/>
    </location>
</feature>